<keyword evidence="5" id="KW-0479">Metal-binding</keyword>
<evidence type="ECO:0000259" key="12">
    <source>
        <dbReference type="Pfam" id="PF00694"/>
    </source>
</evidence>
<keyword evidence="14" id="KW-1185">Reference proteome</keyword>
<keyword evidence="4 10" id="KW-0004">4Fe-4S</keyword>
<protein>
    <recommendedName>
        <fullName evidence="10">Aconitate hydratase</fullName>
        <shortName evidence="10">Aconitase</shortName>
        <ecNumber evidence="10">4.2.1.3</ecNumber>
    </recommendedName>
</protein>
<dbReference type="CDD" id="cd01580">
    <property type="entry name" value="AcnA_IRP_Swivel"/>
    <property type="match status" value="1"/>
</dbReference>
<evidence type="ECO:0000259" key="11">
    <source>
        <dbReference type="Pfam" id="PF00330"/>
    </source>
</evidence>
<keyword evidence="7 10" id="KW-0411">Iron-sulfur</keyword>
<organism evidence="13 14">
    <name type="scientific">Achromobacter anxifer</name>
    <dbReference type="NCBI Taxonomy" id="1287737"/>
    <lineage>
        <taxon>Bacteria</taxon>
        <taxon>Pseudomonadati</taxon>
        <taxon>Pseudomonadota</taxon>
        <taxon>Betaproteobacteria</taxon>
        <taxon>Burkholderiales</taxon>
        <taxon>Alcaligenaceae</taxon>
        <taxon>Achromobacter</taxon>
    </lineage>
</organism>
<dbReference type="NCBIfam" id="NF006757">
    <property type="entry name" value="PRK09277.1"/>
    <property type="match status" value="1"/>
</dbReference>
<dbReference type="AlphaFoldDB" id="A0A6S7CEE6"/>
<dbReference type="UniPathway" id="UPA00223">
    <property type="reaction ID" value="UER00718"/>
</dbReference>
<dbReference type="Gene3D" id="3.30.499.10">
    <property type="entry name" value="Aconitase, domain 3"/>
    <property type="match status" value="2"/>
</dbReference>
<comment type="catalytic activity">
    <reaction evidence="9 10">
        <text>citrate = D-threo-isocitrate</text>
        <dbReference type="Rhea" id="RHEA:10336"/>
        <dbReference type="ChEBI" id="CHEBI:15562"/>
        <dbReference type="ChEBI" id="CHEBI:16947"/>
        <dbReference type="EC" id="4.2.1.3"/>
    </reaction>
</comment>
<evidence type="ECO:0000256" key="6">
    <source>
        <dbReference type="ARBA" id="ARBA00023004"/>
    </source>
</evidence>
<dbReference type="InterPro" id="IPR000573">
    <property type="entry name" value="AconitaseA/IPMdHydase_ssu_swvl"/>
</dbReference>
<dbReference type="FunFam" id="3.20.19.10:FF:000001">
    <property type="entry name" value="Aconitate hydratase"/>
    <property type="match status" value="1"/>
</dbReference>
<dbReference type="EMBL" id="CADILG010000006">
    <property type="protein sequence ID" value="CAB3843526.1"/>
    <property type="molecule type" value="Genomic_DNA"/>
</dbReference>
<dbReference type="Pfam" id="PF00330">
    <property type="entry name" value="Aconitase"/>
    <property type="match status" value="1"/>
</dbReference>
<accession>A0A6S7CEE6</accession>
<dbReference type="InterPro" id="IPR001030">
    <property type="entry name" value="Acoase/IPM_deHydtase_lsu_aba"/>
</dbReference>
<dbReference type="InterPro" id="IPR006249">
    <property type="entry name" value="Aconitase/IRP2"/>
</dbReference>
<comment type="pathway">
    <text evidence="2">Carbohydrate metabolism; tricarboxylic acid cycle; isocitrate from oxaloacetate: step 2/2.</text>
</comment>
<dbReference type="PROSITE" id="PS00450">
    <property type="entry name" value="ACONITASE_1"/>
    <property type="match status" value="1"/>
</dbReference>
<dbReference type="GO" id="GO:0046872">
    <property type="term" value="F:metal ion binding"/>
    <property type="evidence" value="ECO:0007669"/>
    <property type="project" value="UniProtKB-KW"/>
</dbReference>
<evidence type="ECO:0000256" key="9">
    <source>
        <dbReference type="ARBA" id="ARBA00023501"/>
    </source>
</evidence>
<dbReference type="InterPro" id="IPR015928">
    <property type="entry name" value="Aconitase/3IPM_dehydase_swvl"/>
</dbReference>
<dbReference type="GO" id="GO:0006099">
    <property type="term" value="P:tricarboxylic acid cycle"/>
    <property type="evidence" value="ECO:0007669"/>
    <property type="project" value="UniProtKB-UniPathway"/>
</dbReference>
<dbReference type="Pfam" id="PF00694">
    <property type="entry name" value="Aconitase_C"/>
    <property type="match status" value="1"/>
</dbReference>
<dbReference type="InterPro" id="IPR015931">
    <property type="entry name" value="Acnase/IPM_dHydase_lsu_aba_1/3"/>
</dbReference>
<comment type="similarity">
    <text evidence="3 10">Belongs to the aconitase/IPM isomerase family.</text>
</comment>
<evidence type="ECO:0000313" key="14">
    <source>
        <dbReference type="Proteomes" id="UP000494117"/>
    </source>
</evidence>
<evidence type="ECO:0000256" key="1">
    <source>
        <dbReference type="ARBA" id="ARBA00001966"/>
    </source>
</evidence>
<dbReference type="SUPFAM" id="SSF53732">
    <property type="entry name" value="Aconitase iron-sulfur domain"/>
    <property type="match status" value="1"/>
</dbReference>
<comment type="function">
    <text evidence="10">Catalyzes the isomerization of citrate to isocitrate via cis-aconitate.</text>
</comment>
<dbReference type="InterPro" id="IPR044137">
    <property type="entry name" value="AcnA_IRP_Swivel"/>
</dbReference>
<dbReference type="GO" id="GO:0003994">
    <property type="term" value="F:aconitate hydratase activity"/>
    <property type="evidence" value="ECO:0007669"/>
    <property type="project" value="UniProtKB-EC"/>
</dbReference>
<dbReference type="EC" id="4.2.1.3" evidence="10"/>
<reference evidence="13 14" key="1">
    <citation type="submission" date="2020-04" db="EMBL/GenBank/DDBJ databases">
        <authorList>
            <person name="De Canck E."/>
        </authorList>
    </citation>
    <scope>NUCLEOTIDE SEQUENCE [LARGE SCALE GENOMIC DNA]</scope>
    <source>
        <strain evidence="13 14">LMG 26858</strain>
    </source>
</reference>
<dbReference type="Gene3D" id="3.20.19.10">
    <property type="entry name" value="Aconitase, domain 4"/>
    <property type="match status" value="1"/>
</dbReference>
<evidence type="ECO:0000256" key="7">
    <source>
        <dbReference type="ARBA" id="ARBA00023014"/>
    </source>
</evidence>
<evidence type="ECO:0000313" key="13">
    <source>
        <dbReference type="EMBL" id="CAB3843526.1"/>
    </source>
</evidence>
<feature type="domain" description="Aconitase A/isopropylmalate dehydratase small subunit swivel" evidence="12">
    <location>
        <begin position="684"/>
        <end position="810"/>
    </location>
</feature>
<evidence type="ECO:0000256" key="8">
    <source>
        <dbReference type="ARBA" id="ARBA00023239"/>
    </source>
</evidence>
<name>A0A6S7CEE6_9BURK</name>
<keyword evidence="6 10" id="KW-0408">Iron</keyword>
<dbReference type="InterPro" id="IPR018136">
    <property type="entry name" value="Aconitase_4Fe-4S_BS"/>
</dbReference>
<keyword evidence="8 10" id="KW-0456">Lyase</keyword>
<dbReference type="Proteomes" id="UP000494117">
    <property type="component" value="Unassembled WGS sequence"/>
</dbReference>
<dbReference type="PRINTS" id="PR00415">
    <property type="entry name" value="ACONITASE"/>
</dbReference>
<dbReference type="SUPFAM" id="SSF52016">
    <property type="entry name" value="LeuD/IlvD-like"/>
    <property type="match status" value="1"/>
</dbReference>
<evidence type="ECO:0000256" key="4">
    <source>
        <dbReference type="ARBA" id="ARBA00022485"/>
    </source>
</evidence>
<evidence type="ECO:0000256" key="10">
    <source>
        <dbReference type="RuleBase" id="RU361275"/>
    </source>
</evidence>
<dbReference type="PANTHER" id="PTHR11670">
    <property type="entry name" value="ACONITASE/IRON-RESPONSIVE ELEMENT FAMILY MEMBER"/>
    <property type="match status" value="1"/>
</dbReference>
<evidence type="ECO:0000256" key="3">
    <source>
        <dbReference type="ARBA" id="ARBA00007185"/>
    </source>
</evidence>
<dbReference type="GO" id="GO:0051539">
    <property type="term" value="F:4 iron, 4 sulfur cluster binding"/>
    <property type="evidence" value="ECO:0007669"/>
    <property type="project" value="UniProtKB-KW"/>
</dbReference>
<comment type="cofactor">
    <cofactor evidence="1">
        <name>[4Fe-4S] cluster</name>
        <dbReference type="ChEBI" id="CHEBI:49883"/>
    </cofactor>
</comment>
<evidence type="ECO:0000256" key="2">
    <source>
        <dbReference type="ARBA" id="ARBA00004717"/>
    </source>
</evidence>
<dbReference type="InterPro" id="IPR036008">
    <property type="entry name" value="Aconitase_4Fe-4S_dom"/>
</dbReference>
<gene>
    <name evidence="13" type="primary">citB_1</name>
    <name evidence="13" type="ORF">LMG26858_01326</name>
</gene>
<proteinExistence type="inferred from homology"/>
<dbReference type="Gene3D" id="6.10.190.10">
    <property type="match status" value="1"/>
</dbReference>
<dbReference type="RefSeq" id="WP_175206265.1">
    <property type="nucleotide sequence ID" value="NZ_CADILG010000006.1"/>
</dbReference>
<dbReference type="NCBIfam" id="TIGR01341">
    <property type="entry name" value="aconitase_1"/>
    <property type="match status" value="1"/>
</dbReference>
<feature type="domain" description="Aconitase/3-isopropylmalate dehydratase large subunit alpha/beta/alpha" evidence="11">
    <location>
        <begin position="84"/>
        <end position="556"/>
    </location>
</feature>
<dbReference type="NCBIfam" id="NF009520">
    <property type="entry name" value="PRK12881.1"/>
    <property type="match status" value="1"/>
</dbReference>
<evidence type="ECO:0000256" key="5">
    <source>
        <dbReference type="ARBA" id="ARBA00022723"/>
    </source>
</evidence>
<sequence length="898" mass="96758">MHSSLDDPFLLVYQDDADHGRHYSVPAYAAAQGLDARRLPYVARVLIENALRHESAAHDRRPHAQALLRTYHPDAPKDAEPADVWLHPARVLAQDVSGIPSLIDLAAMRDAIQARGGDPARINPHIPVDLIVDHSLIAEQAGHAGARAANEASEYARNRERYTFLKWAQESFDNLRLVPPGKGILHQINIEYLAEVATLRTTASGARVTCPDTLVGTDSHTSMVNALGVLGWGVGGIEAEAAMLGDALVFRAPEVVGVRLHNRPAPGVTATDIVLSLTRILREAKVVEQFVEFTGDALDGALTLEDRATLSNMAPEYGSTCAYFPVDEETLSYLLRTGRDPQQVERVRLYARASGLWREPGAEPPGYSRIVDVDLAQIGRVAAGPNKPQERIALAEVPVSFRKAANAMPAAADSSLPEGAVVLAAITSCTNTSNPRLLVAAGLLARKAVALGLRPQPWTKTSFTPGSRVVTDYLQASGLQAALDQLGFQTAGYGCATCAGLSGSLAPEVEQAIATRNPRVAAVLSGNRNFPGRVHPLARANYLASPALVVAYALAGTVERDLEQDPVGWRADGTPVRLQELWPADEEIDAIVAAHLNPGLYTRRYGDIFDGDPAWQDLPTSAGACYPWDDQSLYLRRPPYLDVPTQDGAVRLTDARALLILGDSVTTDHISPANEIPPQSSAGRYLQSLGVAPEDLHTYLARRGNHRVMMRATFAQPTLANELLPQGPAGATRHQPDGEVMPVYDAAMRYREAGVPVVVIAGKDYGTGSSRDWAAKGTRLLGVRAVISESFERIHRSNLVNMGVLPLQFPPGVTRLSLGLDGGETYDIEIHAGLAPRGQVSCVIRGKNASQPLTLTCRLDNEHEIRIWRAGGILPAVLRQALADPQASNKQHTQAQHT</sequence>